<accession>A0A255YAM1</accession>
<dbReference type="InterPro" id="IPR038743">
    <property type="entry name" value="YjgH-like"/>
</dbReference>
<dbReference type="RefSeq" id="WP_086115911.1">
    <property type="nucleotide sequence ID" value="NZ_NOXT01000121.1"/>
</dbReference>
<keyword evidence="1" id="KW-0732">Signal</keyword>
<dbReference type="GO" id="GO:0019239">
    <property type="term" value="F:deaminase activity"/>
    <property type="evidence" value="ECO:0007669"/>
    <property type="project" value="TreeGrafter"/>
</dbReference>
<dbReference type="InterPro" id="IPR035959">
    <property type="entry name" value="RutC-like_sf"/>
</dbReference>
<sequence>MKSPLMALAMLAAGPAAALPAGSVLMSENPAERAFQEKYGYADAVIAGDTVYLSGVVVGLAPGEVDPSAAYERAFKRIGAILARAGVGWADVVEITSFHTDVKAQLDPMAAVKNRYIKPPFPAWTAISVSRLLPDTGITEIKVIARRPAG</sequence>
<dbReference type="PANTHER" id="PTHR11803">
    <property type="entry name" value="2-IMINOBUTANOATE/2-IMINOPROPANOATE DEAMINASE RIDA"/>
    <property type="match status" value="1"/>
</dbReference>
<keyword evidence="3" id="KW-1185">Reference proteome</keyword>
<name>A0A255YAM1_9SPHN</name>
<feature type="signal peptide" evidence="1">
    <location>
        <begin position="1"/>
        <end position="18"/>
    </location>
</feature>
<dbReference type="OrthoDB" id="9809792at2"/>
<organism evidence="2 3">
    <name type="scientific">Sandarakinorhabdus cyanobacteriorum</name>
    <dbReference type="NCBI Taxonomy" id="1981098"/>
    <lineage>
        <taxon>Bacteria</taxon>
        <taxon>Pseudomonadati</taxon>
        <taxon>Pseudomonadota</taxon>
        <taxon>Alphaproteobacteria</taxon>
        <taxon>Sphingomonadales</taxon>
        <taxon>Sphingosinicellaceae</taxon>
        <taxon>Sandarakinorhabdus</taxon>
    </lineage>
</organism>
<proteinExistence type="predicted"/>
<evidence type="ECO:0000313" key="3">
    <source>
        <dbReference type="Proteomes" id="UP000216991"/>
    </source>
</evidence>
<evidence type="ECO:0000313" key="2">
    <source>
        <dbReference type="EMBL" id="OYQ25685.1"/>
    </source>
</evidence>
<gene>
    <name evidence="2" type="ORF">CHU93_13220</name>
</gene>
<dbReference type="Gene3D" id="3.30.1330.40">
    <property type="entry name" value="RutC-like"/>
    <property type="match status" value="1"/>
</dbReference>
<reference evidence="2 3" key="1">
    <citation type="submission" date="2017-07" db="EMBL/GenBank/DDBJ databases">
        <title>Sandarakinorhabdus cyanobacteriorum sp. nov., a novel bacterium isolated from cyanobacterial aggregates in a eutrophic lake.</title>
        <authorList>
            <person name="Cai H."/>
        </authorList>
    </citation>
    <scope>NUCLEOTIDE SEQUENCE [LARGE SCALE GENOMIC DNA]</scope>
    <source>
        <strain evidence="2 3">TH057</strain>
    </source>
</reference>
<evidence type="ECO:0000256" key="1">
    <source>
        <dbReference type="SAM" id="SignalP"/>
    </source>
</evidence>
<protein>
    <submittedName>
        <fullName evidence="2">RidA family protein</fullName>
    </submittedName>
</protein>
<dbReference type="PANTHER" id="PTHR11803:SF39">
    <property type="entry name" value="2-IMINOBUTANOATE_2-IMINOPROPANOATE DEAMINASE"/>
    <property type="match status" value="1"/>
</dbReference>
<feature type="chain" id="PRO_5012784508" evidence="1">
    <location>
        <begin position="19"/>
        <end position="150"/>
    </location>
</feature>
<dbReference type="Proteomes" id="UP000216991">
    <property type="component" value="Unassembled WGS sequence"/>
</dbReference>
<comment type="caution">
    <text evidence="2">The sequence shown here is derived from an EMBL/GenBank/DDBJ whole genome shotgun (WGS) entry which is preliminary data.</text>
</comment>
<dbReference type="EMBL" id="NOXT01000121">
    <property type="protein sequence ID" value="OYQ25685.1"/>
    <property type="molecule type" value="Genomic_DNA"/>
</dbReference>
<dbReference type="GO" id="GO:0005829">
    <property type="term" value="C:cytosol"/>
    <property type="evidence" value="ECO:0007669"/>
    <property type="project" value="TreeGrafter"/>
</dbReference>
<dbReference type="SUPFAM" id="SSF55298">
    <property type="entry name" value="YjgF-like"/>
    <property type="match status" value="1"/>
</dbReference>
<dbReference type="InterPro" id="IPR006175">
    <property type="entry name" value="YjgF/YER057c/UK114"/>
</dbReference>
<dbReference type="AlphaFoldDB" id="A0A255YAM1"/>
<dbReference type="CDD" id="cd02198">
    <property type="entry name" value="YjgH_like"/>
    <property type="match status" value="1"/>
</dbReference>
<dbReference type="Pfam" id="PF01042">
    <property type="entry name" value="Ribonuc_L-PSP"/>
    <property type="match status" value="1"/>
</dbReference>